<comment type="caution">
    <text evidence="1">The sequence shown here is derived from an EMBL/GenBank/DDBJ whole genome shotgun (WGS) entry which is preliminary data.</text>
</comment>
<protein>
    <submittedName>
        <fullName evidence="1">Uncharacterized protein</fullName>
    </submittedName>
</protein>
<sequence length="104" mass="11280">MSTGRNHDKFISQADSRRAVLQGMLKARMTWNGDRSGLLTSGVAYLAFPGYEFRSPQGAALAVGKVVRQMCKDGLLQRDFGKGYHLTMAGATAAAEVSIEEQKV</sequence>
<reference evidence="2" key="1">
    <citation type="journal article" date="2019" name="Int. J. Syst. Evol. Microbiol.">
        <title>The Global Catalogue of Microorganisms (GCM) 10K type strain sequencing project: providing services to taxonomists for standard genome sequencing and annotation.</title>
        <authorList>
            <consortium name="The Broad Institute Genomics Platform"/>
            <consortium name="The Broad Institute Genome Sequencing Center for Infectious Disease"/>
            <person name="Wu L."/>
            <person name="Ma J."/>
        </authorList>
    </citation>
    <scope>NUCLEOTIDE SEQUENCE [LARGE SCALE GENOMIC DNA]</scope>
    <source>
        <strain evidence="2">CGMCC 4.5798</strain>
    </source>
</reference>
<evidence type="ECO:0000313" key="1">
    <source>
        <dbReference type="EMBL" id="MFC5550316.1"/>
    </source>
</evidence>
<dbReference type="Proteomes" id="UP001596086">
    <property type="component" value="Unassembled WGS sequence"/>
</dbReference>
<dbReference type="RefSeq" id="WP_379772724.1">
    <property type="nucleotide sequence ID" value="NZ_JBHSMZ010000014.1"/>
</dbReference>
<dbReference type="EMBL" id="JBHSMZ010000014">
    <property type="protein sequence ID" value="MFC5550316.1"/>
    <property type="molecule type" value="Genomic_DNA"/>
</dbReference>
<gene>
    <name evidence="1" type="ORF">ACFPO9_17505</name>
</gene>
<proteinExistence type="predicted"/>
<accession>A0ABW0S021</accession>
<evidence type="ECO:0000313" key="2">
    <source>
        <dbReference type="Proteomes" id="UP001596086"/>
    </source>
</evidence>
<organism evidence="1 2">
    <name type="scientific">Massilia aerilata</name>
    <dbReference type="NCBI Taxonomy" id="453817"/>
    <lineage>
        <taxon>Bacteria</taxon>
        <taxon>Pseudomonadati</taxon>
        <taxon>Pseudomonadota</taxon>
        <taxon>Betaproteobacteria</taxon>
        <taxon>Burkholderiales</taxon>
        <taxon>Oxalobacteraceae</taxon>
        <taxon>Telluria group</taxon>
        <taxon>Massilia</taxon>
    </lineage>
</organism>
<keyword evidence="2" id="KW-1185">Reference proteome</keyword>
<name>A0ABW0S021_9BURK</name>